<proteinExistence type="predicted"/>
<dbReference type="RefSeq" id="XP_682369.1">
    <property type="nucleotide sequence ID" value="XM_677277.2"/>
</dbReference>
<dbReference type="InParanoid" id="Q5ARI0"/>
<dbReference type="eggNOG" id="ENOG502SECK">
    <property type="taxonomic scope" value="Eukaryota"/>
</dbReference>
<dbReference type="GeneID" id="2867989"/>
<organism evidence="2 3">
    <name type="scientific">Emericella nidulans (strain FGSC A4 / ATCC 38163 / CBS 112.46 / NRRL 194 / M139)</name>
    <name type="common">Aspergillus nidulans</name>
    <dbReference type="NCBI Taxonomy" id="227321"/>
    <lineage>
        <taxon>Eukaryota</taxon>
        <taxon>Fungi</taxon>
        <taxon>Dikarya</taxon>
        <taxon>Ascomycota</taxon>
        <taxon>Pezizomycotina</taxon>
        <taxon>Eurotiomycetes</taxon>
        <taxon>Eurotiomycetidae</taxon>
        <taxon>Eurotiales</taxon>
        <taxon>Aspergillaceae</taxon>
        <taxon>Aspergillus</taxon>
        <taxon>Aspergillus subgen. Nidulantes</taxon>
    </lineage>
</organism>
<accession>C8VH45</accession>
<feature type="compositionally biased region" description="Polar residues" evidence="1">
    <location>
        <begin position="204"/>
        <end position="213"/>
    </location>
</feature>
<evidence type="ECO:0000256" key="1">
    <source>
        <dbReference type="SAM" id="MobiDB-lite"/>
    </source>
</evidence>
<dbReference type="OMA" id="KPCRRWA"/>
<dbReference type="PANTHER" id="PTHR28061:SF1">
    <property type="entry name" value="INO80 COMPLEX SUBUNIT 4"/>
    <property type="match status" value="1"/>
</dbReference>
<dbReference type="Proteomes" id="UP000000560">
    <property type="component" value="Chromosome VI"/>
</dbReference>
<feature type="region of interest" description="Disordered" evidence="1">
    <location>
        <begin position="1"/>
        <end position="21"/>
    </location>
</feature>
<feature type="compositionally biased region" description="Low complexity" evidence="1">
    <location>
        <begin position="87"/>
        <end position="97"/>
    </location>
</feature>
<evidence type="ECO:0008006" key="4">
    <source>
        <dbReference type="Google" id="ProtNLM"/>
    </source>
</evidence>
<name>Q5ARI0_EMENI</name>
<protein>
    <recommendedName>
        <fullName evidence="4">INO80 complex, subunit Ies4</fullName>
    </recommendedName>
</protein>
<dbReference type="STRING" id="227321.Q5ARI0"/>
<dbReference type="HOGENOM" id="CLU_058488_1_0_1"/>
<dbReference type="GO" id="GO:0031011">
    <property type="term" value="C:Ino80 complex"/>
    <property type="evidence" value="ECO:0000318"/>
    <property type="project" value="GO_Central"/>
</dbReference>
<feature type="compositionally biased region" description="Basic and acidic residues" evidence="1">
    <location>
        <begin position="57"/>
        <end position="72"/>
    </location>
</feature>
<dbReference type="KEGG" id="ani:ANIA_09100"/>
<sequence>MPAAASTSRANGRSSGSGNPKLLVVLKLPSSLLKDFVPIIDSKDKRRKSSGTAASNKRNESNADFLTKKEEVSPSPTSSGVEPPPASSVDNASDAASTPVPGTAADADANRKSLPGLKAGAKRSLNATSDNSLKPRGKPGPKKRPRLKADMAMISEDGTSENVRLSTHRLGPKANTGAINAGLRALDRSGTPCRRWERKPLQLKSFTGVQWQLPSWRAPRTQTQEPNGETKEGVLETGDSDSRANQSASGAPSEKSNSGDGDSTPAHPSMVDASSPAIAMAA</sequence>
<reference evidence="3" key="1">
    <citation type="journal article" date="2005" name="Nature">
        <title>Sequencing of Aspergillus nidulans and comparative analysis with A. fumigatus and A. oryzae.</title>
        <authorList>
            <person name="Galagan J.E."/>
            <person name="Calvo S.E."/>
            <person name="Cuomo C."/>
            <person name="Ma L.J."/>
            <person name="Wortman J.R."/>
            <person name="Batzoglou S."/>
            <person name="Lee S.I."/>
            <person name="Basturkmen M."/>
            <person name="Spevak C.C."/>
            <person name="Clutterbuck J."/>
            <person name="Kapitonov V."/>
            <person name="Jurka J."/>
            <person name="Scazzocchio C."/>
            <person name="Farman M."/>
            <person name="Butler J."/>
            <person name="Purcell S."/>
            <person name="Harris S."/>
            <person name="Braus G.H."/>
            <person name="Draht O."/>
            <person name="Busch S."/>
            <person name="D'Enfert C."/>
            <person name="Bouchier C."/>
            <person name="Goldman G.H."/>
            <person name="Bell-Pedersen D."/>
            <person name="Griffiths-Jones S."/>
            <person name="Doonan J.H."/>
            <person name="Yu J."/>
            <person name="Vienken K."/>
            <person name="Pain A."/>
            <person name="Freitag M."/>
            <person name="Selker E.U."/>
            <person name="Archer D.B."/>
            <person name="Penalva M.A."/>
            <person name="Oakley B.R."/>
            <person name="Momany M."/>
            <person name="Tanaka T."/>
            <person name="Kumagai T."/>
            <person name="Asai K."/>
            <person name="Machida M."/>
            <person name="Nierman W.C."/>
            <person name="Denning D.W."/>
            <person name="Caddick M."/>
            <person name="Hynes M."/>
            <person name="Paoletti M."/>
            <person name="Fischer R."/>
            <person name="Miller B."/>
            <person name="Dyer P."/>
            <person name="Sachs M.S."/>
            <person name="Osmani S.A."/>
            <person name="Birren B.W."/>
        </authorList>
    </citation>
    <scope>NUCLEOTIDE SEQUENCE [LARGE SCALE GENOMIC DNA]</scope>
    <source>
        <strain evidence="3">FGSC A4 / ATCC 38163 / CBS 112.46 / NRRL 194 / M139</strain>
    </source>
</reference>
<evidence type="ECO:0000313" key="2">
    <source>
        <dbReference type="EMBL" id="CBF82550.1"/>
    </source>
</evidence>
<feature type="region of interest" description="Disordered" evidence="1">
    <location>
        <begin position="36"/>
        <end position="282"/>
    </location>
</feature>
<dbReference type="GO" id="GO:0006338">
    <property type="term" value="P:chromatin remodeling"/>
    <property type="evidence" value="ECO:0007669"/>
    <property type="project" value="InterPro"/>
</dbReference>
<keyword evidence="3" id="KW-1185">Reference proteome</keyword>
<accession>Q5ARI0</accession>
<gene>
    <name evidence="2" type="ORF">ANIA_09100</name>
</gene>
<dbReference type="Pfam" id="PF08193">
    <property type="entry name" value="INO80_Ies4"/>
    <property type="match status" value="1"/>
</dbReference>
<dbReference type="AlphaFoldDB" id="Q5ARI0"/>
<dbReference type="InterPro" id="IPR013175">
    <property type="entry name" value="INO80_su_Ies4"/>
</dbReference>
<reference evidence="3" key="2">
    <citation type="journal article" date="2009" name="Fungal Genet. Biol.">
        <title>The 2008 update of the Aspergillus nidulans genome annotation: a community effort.</title>
        <authorList>
            <person name="Wortman J.R."/>
            <person name="Gilsenan J.M."/>
            <person name="Joardar V."/>
            <person name="Deegan J."/>
            <person name="Clutterbuck J."/>
            <person name="Andersen M.R."/>
            <person name="Archer D."/>
            <person name="Bencina M."/>
            <person name="Braus G."/>
            <person name="Coutinho P."/>
            <person name="von Dohren H."/>
            <person name="Doonan J."/>
            <person name="Driessen A.J."/>
            <person name="Durek P."/>
            <person name="Espeso E."/>
            <person name="Fekete E."/>
            <person name="Flipphi M."/>
            <person name="Estrada C.G."/>
            <person name="Geysens S."/>
            <person name="Goldman G."/>
            <person name="de Groot P.W."/>
            <person name="Hansen K."/>
            <person name="Harris S.D."/>
            <person name="Heinekamp T."/>
            <person name="Helmstaedt K."/>
            <person name="Henrissat B."/>
            <person name="Hofmann G."/>
            <person name="Homan T."/>
            <person name="Horio T."/>
            <person name="Horiuchi H."/>
            <person name="James S."/>
            <person name="Jones M."/>
            <person name="Karaffa L."/>
            <person name="Karanyi Z."/>
            <person name="Kato M."/>
            <person name="Keller N."/>
            <person name="Kelly D.E."/>
            <person name="Kiel J.A."/>
            <person name="Kim J.M."/>
            <person name="van der Klei I.J."/>
            <person name="Klis F.M."/>
            <person name="Kovalchuk A."/>
            <person name="Krasevec N."/>
            <person name="Kubicek C.P."/>
            <person name="Liu B."/>
            <person name="Maccabe A."/>
            <person name="Meyer V."/>
            <person name="Mirabito P."/>
            <person name="Miskei M."/>
            <person name="Mos M."/>
            <person name="Mullins J."/>
            <person name="Nelson D.R."/>
            <person name="Nielsen J."/>
            <person name="Oakley B.R."/>
            <person name="Osmani S.A."/>
            <person name="Pakula T."/>
            <person name="Paszewski A."/>
            <person name="Paulsen I."/>
            <person name="Pilsyk S."/>
            <person name="Pocsi I."/>
            <person name="Punt P.J."/>
            <person name="Ram A.F."/>
            <person name="Ren Q."/>
            <person name="Robellet X."/>
            <person name="Robson G."/>
            <person name="Seiboth B."/>
            <person name="van Solingen P."/>
            <person name="Specht T."/>
            <person name="Sun J."/>
            <person name="Taheri-Talesh N."/>
            <person name="Takeshita N."/>
            <person name="Ussery D."/>
            <person name="vanKuyk P.A."/>
            <person name="Visser H."/>
            <person name="van de Vondervoort P.J."/>
            <person name="de Vries R.P."/>
            <person name="Walton J."/>
            <person name="Xiang X."/>
            <person name="Xiong Y."/>
            <person name="Zeng A.P."/>
            <person name="Brandt B.W."/>
            <person name="Cornell M.J."/>
            <person name="van den Hondel C.A."/>
            <person name="Visser J."/>
            <person name="Oliver S.G."/>
            <person name="Turner G."/>
        </authorList>
    </citation>
    <scope>GENOME REANNOTATION</scope>
    <source>
        <strain evidence="3">FGSC A4 / ATCC 38163 / CBS 112.46 / NRRL 194 / M139</strain>
    </source>
</reference>
<dbReference type="OrthoDB" id="4093188at2759"/>
<feature type="compositionally biased region" description="Basic residues" evidence="1">
    <location>
        <begin position="135"/>
        <end position="146"/>
    </location>
</feature>
<dbReference type="PANTHER" id="PTHR28061">
    <property type="entry name" value="INO EIGHTY SUBUNIT 4"/>
    <property type="match status" value="1"/>
</dbReference>
<feature type="compositionally biased region" description="Polar residues" evidence="1">
    <location>
        <begin position="243"/>
        <end position="261"/>
    </location>
</feature>
<dbReference type="EMBL" id="BN001306">
    <property type="protein sequence ID" value="CBF82550.1"/>
    <property type="molecule type" value="Genomic_DNA"/>
</dbReference>
<evidence type="ECO:0000313" key="3">
    <source>
        <dbReference type="Proteomes" id="UP000000560"/>
    </source>
</evidence>